<dbReference type="AlphaFoldDB" id="A0AA88QN28"/>
<comment type="caution">
    <text evidence="1">The sequence shown here is derived from an EMBL/GenBank/DDBJ whole genome shotgun (WGS) entry which is preliminary data.</text>
</comment>
<organism evidence="1 2">
    <name type="scientific">Escallonia rubra</name>
    <dbReference type="NCBI Taxonomy" id="112253"/>
    <lineage>
        <taxon>Eukaryota</taxon>
        <taxon>Viridiplantae</taxon>
        <taxon>Streptophyta</taxon>
        <taxon>Embryophyta</taxon>
        <taxon>Tracheophyta</taxon>
        <taxon>Spermatophyta</taxon>
        <taxon>Magnoliopsida</taxon>
        <taxon>eudicotyledons</taxon>
        <taxon>Gunneridae</taxon>
        <taxon>Pentapetalae</taxon>
        <taxon>asterids</taxon>
        <taxon>campanulids</taxon>
        <taxon>Escalloniales</taxon>
        <taxon>Escalloniaceae</taxon>
        <taxon>Escallonia</taxon>
    </lineage>
</organism>
<reference evidence="1" key="1">
    <citation type="submission" date="2022-12" db="EMBL/GenBank/DDBJ databases">
        <title>Draft genome assemblies for two species of Escallonia (Escalloniales).</title>
        <authorList>
            <person name="Chanderbali A."/>
            <person name="Dervinis C."/>
            <person name="Anghel I."/>
            <person name="Soltis D."/>
            <person name="Soltis P."/>
            <person name="Zapata F."/>
        </authorList>
    </citation>
    <scope>NUCLEOTIDE SEQUENCE</scope>
    <source>
        <strain evidence="1">UCBG92.1500</strain>
        <tissue evidence="1">Leaf</tissue>
    </source>
</reference>
<dbReference type="PANTHER" id="PTHR37610:SF101">
    <property type="entry name" value="(RAPE) HYPOTHETICAL PROTEIN"/>
    <property type="match status" value="1"/>
</dbReference>
<sequence length="219" mass="25483">MEAEVQQRTRFTIMQTVVGESFFFASSWEHIYIISSYHLVITTQNNKNKPTLQSGQYILIHQNPSFEAETESTWHVGVHGEYNLVVYRNKQPTPDRPSLAFQSKRPDRPGSLINVATWQRDKNIGMSATLFRAVDFLCETLQGNFTETPLNLPFDQLYLMWREVAQDLWTDIKERFSVVNGPRIQQLKTELADCKQKGLTIVNYYGKLKILWDELANFE</sequence>
<protein>
    <recommendedName>
        <fullName evidence="3">Retrotransposon gag domain-containing protein</fullName>
    </recommendedName>
</protein>
<dbReference type="EMBL" id="JAVXUO010002494">
    <property type="protein sequence ID" value="KAK2972757.1"/>
    <property type="molecule type" value="Genomic_DNA"/>
</dbReference>
<gene>
    <name evidence="1" type="ORF">RJ640_019405</name>
</gene>
<keyword evidence="2" id="KW-1185">Reference proteome</keyword>
<dbReference type="PANTHER" id="PTHR37610">
    <property type="entry name" value="CCHC-TYPE DOMAIN-CONTAINING PROTEIN"/>
    <property type="match status" value="1"/>
</dbReference>
<evidence type="ECO:0000313" key="2">
    <source>
        <dbReference type="Proteomes" id="UP001187471"/>
    </source>
</evidence>
<accession>A0AA88QN28</accession>
<dbReference type="Proteomes" id="UP001187471">
    <property type="component" value="Unassembled WGS sequence"/>
</dbReference>
<evidence type="ECO:0008006" key="3">
    <source>
        <dbReference type="Google" id="ProtNLM"/>
    </source>
</evidence>
<evidence type="ECO:0000313" key="1">
    <source>
        <dbReference type="EMBL" id="KAK2972757.1"/>
    </source>
</evidence>
<proteinExistence type="predicted"/>
<name>A0AA88QN28_9ASTE</name>